<dbReference type="SUPFAM" id="SSF50952">
    <property type="entry name" value="Soluble quinoprotein glucose dehydrogenase"/>
    <property type="match status" value="1"/>
</dbReference>
<reference evidence="1" key="1">
    <citation type="journal article" date="2014" name="Front. Microbiol.">
        <title>High frequency of phylogenetically diverse reductive dehalogenase-homologous genes in deep subseafloor sedimentary metagenomes.</title>
        <authorList>
            <person name="Kawai M."/>
            <person name="Futagami T."/>
            <person name="Toyoda A."/>
            <person name="Takaki Y."/>
            <person name="Nishi S."/>
            <person name="Hori S."/>
            <person name="Arai W."/>
            <person name="Tsubouchi T."/>
            <person name="Morono Y."/>
            <person name="Uchiyama I."/>
            <person name="Ito T."/>
            <person name="Fujiyama A."/>
            <person name="Inagaki F."/>
            <person name="Takami H."/>
        </authorList>
    </citation>
    <scope>NUCLEOTIDE SEQUENCE</scope>
    <source>
        <strain evidence="1">Expedition CK06-06</strain>
    </source>
</reference>
<dbReference type="EMBL" id="BARU01035778">
    <property type="protein sequence ID" value="GAH84349.1"/>
    <property type="molecule type" value="Genomic_DNA"/>
</dbReference>
<evidence type="ECO:0008006" key="2">
    <source>
        <dbReference type="Google" id="ProtNLM"/>
    </source>
</evidence>
<gene>
    <name evidence="1" type="ORF">S03H2_55952</name>
</gene>
<comment type="caution">
    <text evidence="1">The sequence shown here is derived from an EMBL/GenBank/DDBJ whole genome shotgun (WGS) entry which is preliminary data.</text>
</comment>
<accession>X1K243</accession>
<feature type="non-terminal residue" evidence="1">
    <location>
        <position position="1"/>
    </location>
</feature>
<dbReference type="AlphaFoldDB" id="X1K243"/>
<organism evidence="1">
    <name type="scientific">marine sediment metagenome</name>
    <dbReference type="NCBI Taxonomy" id="412755"/>
    <lineage>
        <taxon>unclassified sequences</taxon>
        <taxon>metagenomes</taxon>
        <taxon>ecological metagenomes</taxon>
    </lineage>
</organism>
<proteinExistence type="predicted"/>
<protein>
    <recommendedName>
        <fullName evidence="2">Secretion system C-terminal sorting domain-containing protein</fullName>
    </recommendedName>
</protein>
<dbReference type="InterPro" id="IPR011041">
    <property type="entry name" value="Quinoprot_gluc/sorb_DH_b-prop"/>
</dbReference>
<sequence>TYGLDGNIYVAGYSKETFNYYDFLVMSITGAGDMNWVYQYDGPGNDLDYAYSIVYGSDGNIYAAGYSFGNSRDFTVISLGPAGINEGDISGSNGPTTVSFVPSFFKDNIKIRFSRSSQHPLRIALYNIYGARVYENAYSRTPSSIILGDERIKGLSSGIYILCVSVGTENVGKFKLIKL</sequence>
<name>X1K243_9ZZZZ</name>
<evidence type="ECO:0000313" key="1">
    <source>
        <dbReference type="EMBL" id="GAH84349.1"/>
    </source>
</evidence>